<dbReference type="PANTHER" id="PTHR37330">
    <property type="entry name" value="CONSERVED TRANSMEMBRANE PROTEIN-RELATED"/>
    <property type="match status" value="1"/>
</dbReference>
<dbReference type="OrthoDB" id="546384at2759"/>
<dbReference type="KEGG" id="cre:CHLRE_13g606101v5"/>
<feature type="compositionally biased region" description="Low complexity" evidence="2">
    <location>
        <begin position="766"/>
        <end position="786"/>
    </location>
</feature>
<protein>
    <submittedName>
        <fullName evidence="3">Uncharacterized protein</fullName>
    </submittedName>
</protein>
<dbReference type="Proteomes" id="UP000006906">
    <property type="component" value="Chromosome 13"/>
</dbReference>
<evidence type="ECO:0000313" key="4">
    <source>
        <dbReference type="Proteomes" id="UP000006906"/>
    </source>
</evidence>
<dbReference type="SUPFAM" id="SSF48452">
    <property type="entry name" value="TPR-like"/>
    <property type="match status" value="2"/>
</dbReference>
<dbReference type="PANTHER" id="PTHR37330:SF1">
    <property type="entry name" value="CONSERVED TRANSMEMBRANE PROTEIN-RELATED"/>
    <property type="match status" value="1"/>
</dbReference>
<dbReference type="PaxDb" id="3055-EDO98993"/>
<dbReference type="Gramene" id="PNW74378">
    <property type="protein sequence ID" value="PNW74378"/>
    <property type="gene ID" value="CHLRE_13g606101v5"/>
</dbReference>
<feature type="compositionally biased region" description="Low complexity" evidence="2">
    <location>
        <begin position="138"/>
        <end position="159"/>
    </location>
</feature>
<dbReference type="ExpressionAtlas" id="A0A2K3D1F9">
    <property type="expression patterns" value="baseline"/>
</dbReference>
<feature type="compositionally biased region" description="Low complexity" evidence="2">
    <location>
        <begin position="383"/>
        <end position="399"/>
    </location>
</feature>
<dbReference type="Gene3D" id="1.25.40.10">
    <property type="entry name" value="Tetratricopeptide repeat domain"/>
    <property type="match status" value="2"/>
</dbReference>
<sequence>MARNVWDCAVSLQFLVEFASSIPEHYTTSDVVEHIVKPATAEAKCRYVDLVPAGHVGHSTYFISHRWGCNFRAELVAVLVQRFGSHAAAPAAPVASAGATEAQTAQERDQQPGASSVSQPAPLPNANGPCGTFPVDNAEAAATTTPGAADGAAESAAESAEPHAAHAAAGPPARAAAAEAATTTPPPPTPASSVFLWLDIFAVNQHPNTTQADDLANLQNVIKHSEATVMLLDAGGAVLTRIWCLYEAWKTAEYKGTGGLRVVAPPTAVNYGALEGVFVRLDVRAAEATVESDRVRILAEVDASMGAAALNVYIKGALVDSAVIESNAALPAASAIAKPILEAISALRQREREQQAAAAAAAAVAAVTEGGSEAGAGAGPGAVPGTDAQPPTATLALTTPPAPPPPPPPPEPMPLSPADGAALLSGAAACFRAARMLQFVANLRDAEMLIREALGLFTAAEGGGGGPNSLACLQALANILMPMKGRLEEARAVLHTTLQLSVKVHGPRHESTAALLNDLGLLAFWREDWAEAEQHFKTALVIYGERQAAMPPAAHTEAVLAATLSLGVVVGKQGPHRADEAEATLASALAGYSRRAGGKPDQGVAEARAHLGKLAEARGRHAEAEEHFTQAAVLSRQIFGSQHPAVADALAGVARQMAATGRLPAAAQLSRAAHTTAVAALGPGGSGLVDRLAAQLADHEARLAAAAKAVRAAEAEVTRQAPAQGRDVVSVADAMPAHAQELAAAAAEGTQSSAAVAPAAAEGAGSRTAGAEGVSGGEASAAGVAADPTDPLEASGVDAPHTAVAEGGRRPAVAAAAPARLPAAAAAAEGAHPASVAQRAVPQSETAGAAGSGAHKCHGGGDGSGGAPDADHACGPGVGPVDGEGSSRGDEGCGNTRMASGGEAAARLLGPAPLPSGQQHAASVAVRPRRPSSSKGTGGSGEESNSNDSCTAGASGVDAATGARKAQQGPTLACDDGGDGGGGSGGGCGAVACLPPRWRRSGSGGRASNRVAPAPRAP</sequence>
<feature type="compositionally biased region" description="Low complexity" evidence="2">
    <location>
        <begin position="901"/>
        <end position="911"/>
    </location>
</feature>
<dbReference type="GeneID" id="5724635"/>
<dbReference type="SMART" id="SM00028">
    <property type="entry name" value="TPR"/>
    <property type="match status" value="2"/>
</dbReference>
<dbReference type="EMBL" id="CM008974">
    <property type="protein sequence ID" value="PNW74378.1"/>
    <property type="molecule type" value="Genomic_DNA"/>
</dbReference>
<keyword evidence="1" id="KW-0175">Coiled coil</keyword>
<feature type="region of interest" description="Disordered" evidence="2">
    <location>
        <begin position="94"/>
        <end position="189"/>
    </location>
</feature>
<feature type="compositionally biased region" description="Pro residues" evidence="2">
    <location>
        <begin position="400"/>
        <end position="415"/>
    </location>
</feature>
<proteinExistence type="predicted"/>
<feature type="region of interest" description="Disordered" evidence="2">
    <location>
        <begin position="766"/>
        <end position="797"/>
    </location>
</feature>
<dbReference type="STRING" id="3055.A0A2K3D1F9"/>
<evidence type="ECO:0000256" key="2">
    <source>
        <dbReference type="SAM" id="MobiDB-lite"/>
    </source>
</evidence>
<dbReference type="Pfam" id="PF13424">
    <property type="entry name" value="TPR_12"/>
    <property type="match status" value="2"/>
</dbReference>
<feature type="region of interest" description="Disordered" evidence="2">
    <location>
        <begin position="834"/>
        <end position="1018"/>
    </location>
</feature>
<reference evidence="3 4" key="1">
    <citation type="journal article" date="2007" name="Science">
        <title>The Chlamydomonas genome reveals the evolution of key animal and plant functions.</title>
        <authorList>
            <person name="Merchant S.S."/>
            <person name="Prochnik S.E."/>
            <person name="Vallon O."/>
            <person name="Harris E.H."/>
            <person name="Karpowicz S.J."/>
            <person name="Witman G.B."/>
            <person name="Terry A."/>
            <person name="Salamov A."/>
            <person name="Fritz-Laylin L.K."/>
            <person name="Marechal-Drouard L."/>
            <person name="Marshall W.F."/>
            <person name="Qu L.H."/>
            <person name="Nelson D.R."/>
            <person name="Sanderfoot A.A."/>
            <person name="Spalding M.H."/>
            <person name="Kapitonov V.V."/>
            <person name="Ren Q."/>
            <person name="Ferris P."/>
            <person name="Lindquist E."/>
            <person name="Shapiro H."/>
            <person name="Lucas S.M."/>
            <person name="Grimwood J."/>
            <person name="Schmutz J."/>
            <person name="Cardol P."/>
            <person name="Cerutti H."/>
            <person name="Chanfreau G."/>
            <person name="Chen C.L."/>
            <person name="Cognat V."/>
            <person name="Croft M.T."/>
            <person name="Dent R."/>
            <person name="Dutcher S."/>
            <person name="Fernandez E."/>
            <person name="Fukuzawa H."/>
            <person name="Gonzalez-Ballester D."/>
            <person name="Gonzalez-Halphen D."/>
            <person name="Hallmann A."/>
            <person name="Hanikenne M."/>
            <person name="Hippler M."/>
            <person name="Inwood W."/>
            <person name="Jabbari K."/>
            <person name="Kalanon M."/>
            <person name="Kuras R."/>
            <person name="Lefebvre P.A."/>
            <person name="Lemaire S.D."/>
            <person name="Lobanov A.V."/>
            <person name="Lohr M."/>
            <person name="Manuell A."/>
            <person name="Meier I."/>
            <person name="Mets L."/>
            <person name="Mittag M."/>
            <person name="Mittelmeier T."/>
            <person name="Moroney J.V."/>
            <person name="Moseley J."/>
            <person name="Napoli C."/>
            <person name="Nedelcu A.M."/>
            <person name="Niyogi K."/>
            <person name="Novoselov S.V."/>
            <person name="Paulsen I.T."/>
            <person name="Pazour G."/>
            <person name="Purton S."/>
            <person name="Ral J.P."/>
            <person name="Riano-Pachon D.M."/>
            <person name="Riekhof W."/>
            <person name="Rymarquis L."/>
            <person name="Schroda M."/>
            <person name="Stern D."/>
            <person name="Umen J."/>
            <person name="Willows R."/>
            <person name="Wilson N."/>
            <person name="Zimmer S.L."/>
            <person name="Allmer J."/>
            <person name="Balk J."/>
            <person name="Bisova K."/>
            <person name="Chen C.J."/>
            <person name="Elias M."/>
            <person name="Gendler K."/>
            <person name="Hauser C."/>
            <person name="Lamb M.R."/>
            <person name="Ledford H."/>
            <person name="Long J.C."/>
            <person name="Minagawa J."/>
            <person name="Page M.D."/>
            <person name="Pan J."/>
            <person name="Pootakham W."/>
            <person name="Roje S."/>
            <person name="Rose A."/>
            <person name="Stahlberg E."/>
            <person name="Terauchi A.M."/>
            <person name="Yang P."/>
            <person name="Ball S."/>
            <person name="Bowler C."/>
            <person name="Dieckmann C.L."/>
            <person name="Gladyshev V.N."/>
            <person name="Green P."/>
            <person name="Jorgensen R."/>
            <person name="Mayfield S."/>
            <person name="Mueller-Roeber B."/>
            <person name="Rajamani S."/>
            <person name="Sayre R.T."/>
            <person name="Brokstein P."/>
            <person name="Dubchak I."/>
            <person name="Goodstein D."/>
            <person name="Hornick L."/>
            <person name="Huang Y.W."/>
            <person name="Jhaveri J."/>
            <person name="Luo Y."/>
            <person name="Martinez D."/>
            <person name="Ngau W.C."/>
            <person name="Otillar B."/>
            <person name="Poliakov A."/>
            <person name="Porter A."/>
            <person name="Szajkowski L."/>
            <person name="Werner G."/>
            <person name="Zhou K."/>
            <person name="Grigoriev I.V."/>
            <person name="Rokhsar D.S."/>
            <person name="Grossman A.R."/>
        </authorList>
    </citation>
    <scope>NUCLEOTIDE SEQUENCE [LARGE SCALE GENOMIC DNA]</scope>
    <source>
        <strain evidence="4">CC-503</strain>
    </source>
</reference>
<organism evidence="3 4">
    <name type="scientific">Chlamydomonas reinhardtii</name>
    <name type="common">Chlamydomonas smithii</name>
    <dbReference type="NCBI Taxonomy" id="3055"/>
    <lineage>
        <taxon>Eukaryota</taxon>
        <taxon>Viridiplantae</taxon>
        <taxon>Chlorophyta</taxon>
        <taxon>core chlorophytes</taxon>
        <taxon>Chlorophyceae</taxon>
        <taxon>CS clade</taxon>
        <taxon>Chlamydomonadales</taxon>
        <taxon>Chlamydomonadaceae</taxon>
        <taxon>Chlamydomonas</taxon>
    </lineage>
</organism>
<feature type="region of interest" description="Disordered" evidence="2">
    <location>
        <begin position="373"/>
        <end position="416"/>
    </location>
</feature>
<evidence type="ECO:0000313" key="3">
    <source>
        <dbReference type="EMBL" id="PNW74378.1"/>
    </source>
</evidence>
<dbReference type="InParanoid" id="A0A2K3D1F9"/>
<gene>
    <name evidence="3" type="ORF">CHLRE_13g606101v5</name>
</gene>
<dbReference type="InterPro" id="IPR011990">
    <property type="entry name" value="TPR-like_helical_dom_sf"/>
</dbReference>
<dbReference type="InterPro" id="IPR019734">
    <property type="entry name" value="TPR_rpt"/>
</dbReference>
<dbReference type="AlphaFoldDB" id="A0A2K3D1F9"/>
<keyword evidence="4" id="KW-1185">Reference proteome</keyword>
<feature type="compositionally biased region" description="Gly residues" evidence="2">
    <location>
        <begin position="373"/>
        <end position="382"/>
    </location>
</feature>
<name>A0A2K3D1F9_CHLRE</name>
<evidence type="ECO:0000256" key="1">
    <source>
        <dbReference type="SAM" id="Coils"/>
    </source>
</evidence>
<feature type="compositionally biased region" description="Gly residues" evidence="2">
    <location>
        <begin position="979"/>
        <end position="989"/>
    </location>
</feature>
<feature type="coiled-coil region" evidence="1">
    <location>
        <begin position="689"/>
        <end position="716"/>
    </location>
</feature>
<accession>A0A2K3D1F9</accession>
<dbReference type="RefSeq" id="XP_042917854.1">
    <property type="nucleotide sequence ID" value="XM_043069879.1"/>
</dbReference>
<feature type="compositionally biased region" description="Low complexity" evidence="2">
    <location>
        <begin position="165"/>
        <end position="183"/>
    </location>
</feature>